<evidence type="ECO:0000313" key="2">
    <source>
        <dbReference type="EMBL" id="KAL1530507.1"/>
    </source>
</evidence>
<dbReference type="Proteomes" id="UP001515480">
    <property type="component" value="Unassembled WGS sequence"/>
</dbReference>
<keyword evidence="3" id="KW-1185">Reference proteome</keyword>
<dbReference type="AlphaFoldDB" id="A0AB34KBC1"/>
<feature type="compositionally biased region" description="Basic residues" evidence="1">
    <location>
        <begin position="232"/>
        <end position="246"/>
    </location>
</feature>
<organism evidence="2 3">
    <name type="scientific">Prymnesium parvum</name>
    <name type="common">Toxic golden alga</name>
    <dbReference type="NCBI Taxonomy" id="97485"/>
    <lineage>
        <taxon>Eukaryota</taxon>
        <taxon>Haptista</taxon>
        <taxon>Haptophyta</taxon>
        <taxon>Prymnesiophyceae</taxon>
        <taxon>Prymnesiales</taxon>
        <taxon>Prymnesiaceae</taxon>
        <taxon>Prymnesium</taxon>
    </lineage>
</organism>
<name>A0AB34KBC1_PRYPA</name>
<comment type="caution">
    <text evidence="2">The sequence shown here is derived from an EMBL/GenBank/DDBJ whole genome shotgun (WGS) entry which is preliminary data.</text>
</comment>
<dbReference type="EMBL" id="JBGBPQ010000001">
    <property type="protein sequence ID" value="KAL1530507.1"/>
    <property type="molecule type" value="Genomic_DNA"/>
</dbReference>
<reference evidence="2 3" key="1">
    <citation type="journal article" date="2024" name="Science">
        <title>Giant polyketide synthase enzymes in the biosynthesis of giant marine polyether toxins.</title>
        <authorList>
            <person name="Fallon T.R."/>
            <person name="Shende V.V."/>
            <person name="Wierzbicki I.H."/>
            <person name="Pendleton A.L."/>
            <person name="Watervoot N.F."/>
            <person name="Auber R.P."/>
            <person name="Gonzalez D.J."/>
            <person name="Wisecaver J.H."/>
            <person name="Moore B.S."/>
        </authorList>
    </citation>
    <scope>NUCLEOTIDE SEQUENCE [LARGE SCALE GENOMIC DNA]</scope>
    <source>
        <strain evidence="2 3">12B1</strain>
    </source>
</reference>
<proteinExistence type="predicted"/>
<dbReference type="SUPFAM" id="SSF51197">
    <property type="entry name" value="Clavaminate synthase-like"/>
    <property type="match status" value="1"/>
</dbReference>
<evidence type="ECO:0000256" key="1">
    <source>
        <dbReference type="SAM" id="MobiDB-lite"/>
    </source>
</evidence>
<evidence type="ECO:0008006" key="4">
    <source>
        <dbReference type="Google" id="ProtNLM"/>
    </source>
</evidence>
<gene>
    <name evidence="2" type="ORF">AB1Y20_001408</name>
</gene>
<sequence>MHPSLALSPVSPANPGTHATTGLLIREALQPRLQHLLYAQLCSQVVGSREWETLLNAEARARPWPLCVWNHPYTGRSNARSKPAGLYSWAEDLARRSAMQLRHEDCQLFKLCAQLDSVHFDSLVSLLYDQQGSLRPHVDDGLPGLGLSLSLGASCHFDYGGTRLTLQSGDALFGAFGHVAHEVVCMGPSSSAPAWWRTLPEKPSTAERVGTFGKVRCNLQLRHGRDEDARNERRRFAKRAGRSLMR</sequence>
<dbReference type="Gene3D" id="2.60.120.590">
    <property type="entry name" value="Alpha-ketoglutarate-dependent dioxygenase AlkB-like"/>
    <property type="match status" value="1"/>
</dbReference>
<dbReference type="InterPro" id="IPR037151">
    <property type="entry name" value="AlkB-like_sf"/>
</dbReference>
<evidence type="ECO:0000313" key="3">
    <source>
        <dbReference type="Proteomes" id="UP001515480"/>
    </source>
</evidence>
<protein>
    <recommendedName>
        <fullName evidence="4">Fe2OG dioxygenase domain-containing protein</fullName>
    </recommendedName>
</protein>
<accession>A0AB34KBC1</accession>
<feature type="region of interest" description="Disordered" evidence="1">
    <location>
        <begin position="226"/>
        <end position="246"/>
    </location>
</feature>